<evidence type="ECO:0000313" key="9">
    <source>
        <dbReference type="Proteomes" id="UP000007575"/>
    </source>
</evidence>
<dbReference type="InterPro" id="IPR015414">
    <property type="entry name" value="TMEM64"/>
</dbReference>
<evidence type="ECO:0000313" key="8">
    <source>
        <dbReference type="EMBL" id="AFD26114.1"/>
    </source>
</evidence>
<dbReference type="GO" id="GO:0005886">
    <property type="term" value="C:plasma membrane"/>
    <property type="evidence" value="ECO:0007669"/>
    <property type="project" value="UniProtKB-SubCell"/>
</dbReference>
<evidence type="ECO:0000256" key="6">
    <source>
        <dbReference type="RuleBase" id="RU366058"/>
    </source>
</evidence>
<reference evidence="8 9" key="1">
    <citation type="journal article" date="2012" name="PLoS ONE">
        <title>Genome sequence and transcriptome analysis of the radioresistant bacterium Deinococcus gobiensis: insights into the extreme environmental adaptations.</title>
        <authorList>
            <person name="Yuan M."/>
            <person name="Chen M."/>
            <person name="Zhang W."/>
            <person name="Lu W."/>
            <person name="Wang J."/>
            <person name="Yang M."/>
            <person name="Zhao P."/>
            <person name="Tang R."/>
            <person name="Li X."/>
            <person name="Hao Y."/>
            <person name="Zhou Z."/>
            <person name="Zhan Y."/>
            <person name="Yu H."/>
            <person name="Teng C."/>
            <person name="Yan Y."/>
            <person name="Ping S."/>
            <person name="Wang Y."/>
            <person name="Lin M."/>
        </authorList>
    </citation>
    <scope>NUCLEOTIDE SEQUENCE [LARGE SCALE GENOMIC DNA]</scope>
    <source>
        <strain evidence="8 9">I-0</strain>
    </source>
</reference>
<dbReference type="EMBL" id="CP002191">
    <property type="protein sequence ID" value="AFD26114.1"/>
    <property type="molecule type" value="Genomic_DNA"/>
</dbReference>
<comment type="subcellular location">
    <subcellularLocation>
        <location evidence="1 6">Cell membrane</location>
        <topology evidence="1 6">Multi-pass membrane protein</topology>
    </subcellularLocation>
</comment>
<dbReference type="Pfam" id="PF09335">
    <property type="entry name" value="VTT_dom"/>
    <property type="match status" value="1"/>
</dbReference>
<evidence type="ECO:0000256" key="5">
    <source>
        <dbReference type="ARBA" id="ARBA00023136"/>
    </source>
</evidence>
<keyword evidence="4 6" id="KW-1133">Transmembrane helix</keyword>
<dbReference type="InterPro" id="IPR032816">
    <property type="entry name" value="VTT_dom"/>
</dbReference>
<feature type="transmembrane region" description="Helical" evidence="6">
    <location>
        <begin position="174"/>
        <end position="196"/>
    </location>
</feature>
<dbReference type="PANTHER" id="PTHR12677">
    <property type="entry name" value="GOLGI APPARATUS MEMBRANE PROTEIN TVP38-RELATED"/>
    <property type="match status" value="1"/>
</dbReference>
<proteinExistence type="inferred from homology"/>
<feature type="domain" description="VTT" evidence="7">
    <location>
        <begin position="80"/>
        <end position="195"/>
    </location>
</feature>
<evidence type="ECO:0000256" key="4">
    <source>
        <dbReference type="ARBA" id="ARBA00022989"/>
    </source>
</evidence>
<feature type="transmembrane region" description="Helical" evidence="6">
    <location>
        <begin position="65"/>
        <end position="88"/>
    </location>
</feature>
<dbReference type="KEGG" id="dgo:DGo_CA2187"/>
<dbReference type="RefSeq" id="WP_014685597.1">
    <property type="nucleotide sequence ID" value="NC_017790.1"/>
</dbReference>
<dbReference type="PATRIC" id="fig|745776.4.peg.2245"/>
<feature type="transmembrane region" description="Helical" evidence="6">
    <location>
        <begin position="12"/>
        <end position="30"/>
    </location>
</feature>
<dbReference type="eggNOG" id="COG0398">
    <property type="taxonomic scope" value="Bacteria"/>
</dbReference>
<keyword evidence="3 6" id="KW-0812">Transmembrane</keyword>
<accession>H8GYZ6</accession>
<evidence type="ECO:0000259" key="7">
    <source>
        <dbReference type="Pfam" id="PF09335"/>
    </source>
</evidence>
<evidence type="ECO:0000256" key="1">
    <source>
        <dbReference type="ARBA" id="ARBA00004651"/>
    </source>
</evidence>
<keyword evidence="5 6" id="KW-0472">Membrane</keyword>
<gene>
    <name evidence="8" type="primary">ydjZ</name>
    <name evidence="8" type="ordered locus">DGo_CA2187</name>
</gene>
<dbReference type="PANTHER" id="PTHR12677:SF59">
    <property type="entry name" value="GOLGI APPARATUS MEMBRANE PROTEIN TVP38-RELATED"/>
    <property type="match status" value="1"/>
</dbReference>
<keyword evidence="9" id="KW-1185">Reference proteome</keyword>
<sequence length="255" mass="26816">MSAAASSPPRYLRWLIFGVVAGLFALLGLLPDVREFLVRAYHALTSSDPAVTRAFVETLGWAGPLALIAGFVLQAVVPVLPSLVMTAVTARAYGPVEGFFIVYAGTLLGAAAGYWLGRTVGDSLVRLLAGEKARRTAYDFAQKYGVQGVLMVRLMPILSADAMNLVAGTVRIPFRAFVLANAAGALPVTALVVWLSNSAQRMVWGLGLLSLAVGLFALWRWWSARRRAEVGTGTAPMAEAGAAGPVPAPPPPAGE</sequence>
<keyword evidence="2 6" id="KW-1003">Cell membrane</keyword>
<dbReference type="STRING" id="745776.DGo_CA2187"/>
<feature type="transmembrane region" description="Helical" evidence="6">
    <location>
        <begin position="100"/>
        <end position="117"/>
    </location>
</feature>
<dbReference type="Proteomes" id="UP000007575">
    <property type="component" value="Chromosome"/>
</dbReference>
<dbReference type="AlphaFoldDB" id="H8GYZ6"/>
<dbReference type="HOGENOM" id="CLU_038944_8_0_0"/>
<dbReference type="OrthoDB" id="9812980at2"/>
<protein>
    <recommendedName>
        <fullName evidence="6">TVP38/TMEM64 family membrane protein</fullName>
    </recommendedName>
</protein>
<comment type="similarity">
    <text evidence="6">Belongs to the TVP38/TMEM64 family.</text>
</comment>
<evidence type="ECO:0000256" key="2">
    <source>
        <dbReference type="ARBA" id="ARBA00022475"/>
    </source>
</evidence>
<organism evidence="8 9">
    <name type="scientific">Deinococcus gobiensis (strain DSM 21396 / JCM 16679 / CGMCC 1.7299 / I-0)</name>
    <dbReference type="NCBI Taxonomy" id="745776"/>
    <lineage>
        <taxon>Bacteria</taxon>
        <taxon>Thermotogati</taxon>
        <taxon>Deinococcota</taxon>
        <taxon>Deinococci</taxon>
        <taxon>Deinococcales</taxon>
        <taxon>Deinococcaceae</taxon>
        <taxon>Deinococcus</taxon>
    </lineage>
</organism>
<feature type="transmembrane region" description="Helical" evidence="6">
    <location>
        <begin position="202"/>
        <end position="222"/>
    </location>
</feature>
<evidence type="ECO:0000256" key="3">
    <source>
        <dbReference type="ARBA" id="ARBA00022692"/>
    </source>
</evidence>
<name>H8GYZ6_DEIGI</name>